<evidence type="ECO:0000256" key="1">
    <source>
        <dbReference type="SAM" id="Coils"/>
    </source>
</evidence>
<keyword evidence="1" id="KW-0175">Coiled coil</keyword>
<reference evidence="4" key="1">
    <citation type="submission" date="2023-10" db="EMBL/GenBank/DDBJ databases">
        <authorList>
            <person name="Chen Y."/>
            <person name="Shah S."/>
            <person name="Dougan E. K."/>
            <person name="Thang M."/>
            <person name="Chan C."/>
        </authorList>
    </citation>
    <scope>NUCLEOTIDE SEQUENCE [LARGE SCALE GENOMIC DNA]</scope>
</reference>
<protein>
    <recommendedName>
        <fullName evidence="6">H(+)-exporting diphosphatase</fullName>
    </recommendedName>
</protein>
<organism evidence="4 5">
    <name type="scientific">Prorocentrum cordatum</name>
    <dbReference type="NCBI Taxonomy" id="2364126"/>
    <lineage>
        <taxon>Eukaryota</taxon>
        <taxon>Sar</taxon>
        <taxon>Alveolata</taxon>
        <taxon>Dinophyceae</taxon>
        <taxon>Prorocentrales</taxon>
        <taxon>Prorocentraceae</taxon>
        <taxon>Prorocentrum</taxon>
    </lineage>
</organism>
<keyword evidence="3" id="KW-1133">Transmembrane helix</keyword>
<evidence type="ECO:0000256" key="3">
    <source>
        <dbReference type="SAM" id="Phobius"/>
    </source>
</evidence>
<keyword evidence="3" id="KW-0812">Transmembrane</keyword>
<feature type="transmembrane region" description="Helical" evidence="3">
    <location>
        <begin position="92"/>
        <end position="114"/>
    </location>
</feature>
<feature type="coiled-coil region" evidence="1">
    <location>
        <begin position="246"/>
        <end position="277"/>
    </location>
</feature>
<evidence type="ECO:0000313" key="4">
    <source>
        <dbReference type="EMBL" id="CAK0888149.1"/>
    </source>
</evidence>
<proteinExistence type="predicted"/>
<gene>
    <name evidence="4" type="ORF">PCOR1329_LOCUS68997</name>
</gene>
<feature type="region of interest" description="Disordered" evidence="2">
    <location>
        <begin position="159"/>
        <end position="182"/>
    </location>
</feature>
<evidence type="ECO:0008006" key="6">
    <source>
        <dbReference type="Google" id="ProtNLM"/>
    </source>
</evidence>
<name>A0ABN9WQ18_9DINO</name>
<keyword evidence="3" id="KW-0472">Membrane</keyword>
<evidence type="ECO:0000256" key="2">
    <source>
        <dbReference type="SAM" id="MobiDB-lite"/>
    </source>
</evidence>
<feature type="transmembrane region" description="Helical" evidence="3">
    <location>
        <begin position="50"/>
        <end position="72"/>
    </location>
</feature>
<comment type="caution">
    <text evidence="4">The sequence shown here is derived from an EMBL/GenBank/DDBJ whole genome shotgun (WGS) entry which is preliminary data.</text>
</comment>
<dbReference type="EMBL" id="CAUYUJ010019034">
    <property type="protein sequence ID" value="CAK0888149.1"/>
    <property type="molecule type" value="Genomic_DNA"/>
</dbReference>
<evidence type="ECO:0000313" key="5">
    <source>
        <dbReference type="Proteomes" id="UP001189429"/>
    </source>
</evidence>
<dbReference type="Proteomes" id="UP001189429">
    <property type="component" value="Unassembled WGS sequence"/>
</dbReference>
<keyword evidence="5" id="KW-1185">Reference proteome</keyword>
<sequence>MLRWIPSGHELPPQVSCGGRPGFSWRRAYWYAFIKARKITRVFFRGRNKLFYILAPLVQITATAGYVSATILVEDDMLPAGQGVSMGSSVMFSFGACLLSAVPCVIVSFMLGTLHVEKVNEIRSDQKKFAKENPELYGSTDTSMPMASVQGAEFGQQQGPWQTQGQWQPQGPWQPQGWQPQGQWQPQNELVKLAKMVLAVEDGDHGHAPIVKEMSNVKLMQATAETALASCTEYTKLEIELLIERMRGITGNVKGLIEEAKKVEEELERLRSSITELE</sequence>
<accession>A0ABN9WQ18</accession>